<dbReference type="Proteomes" id="UP000018130">
    <property type="component" value="Unassembled WGS sequence"/>
</dbReference>
<dbReference type="AlphaFoldDB" id="T2JWH5"/>
<sequence length="42" mass="4357">MIPTSIPNCLPVFGNGLILGSLTKIETNQRPDGSSLTVTVDG</sequence>
<evidence type="ECO:0000313" key="1">
    <source>
        <dbReference type="EMBL" id="CCQ69419.1"/>
    </source>
</evidence>
<accession>T2JWH5</accession>
<proteinExistence type="predicted"/>
<gene>
    <name evidence="1" type="ORF">CWATWH0402_4226</name>
</gene>
<protein>
    <submittedName>
        <fullName evidence="1">Uncharacterized protein</fullName>
    </submittedName>
</protein>
<comment type="caution">
    <text evidence="1">The sequence shown here is derived from an EMBL/GenBank/DDBJ whole genome shotgun (WGS) entry which is preliminary data.</text>
</comment>
<reference evidence="1 2" key="2">
    <citation type="submission" date="2013-09" db="EMBL/GenBank/DDBJ databases">
        <title>Whole genome comparison of six Crocosphaera watsonii strains with differing phenotypes.</title>
        <authorList>
            <person name="Bench S.R."/>
            <person name="Heller P."/>
            <person name="Frank I."/>
            <person name="Arciniega M."/>
            <person name="Shilova I.N."/>
            <person name="Zehr J.P."/>
        </authorList>
    </citation>
    <scope>NUCLEOTIDE SEQUENCE [LARGE SCALE GENOMIC DNA]</scope>
    <source>
        <strain evidence="1 2">WH 0402</strain>
    </source>
</reference>
<reference evidence="1 2" key="1">
    <citation type="submission" date="2013-01" db="EMBL/GenBank/DDBJ databases">
        <authorList>
            <person name="Bench S."/>
        </authorList>
    </citation>
    <scope>NUCLEOTIDE SEQUENCE [LARGE SCALE GENOMIC DNA]</scope>
    <source>
        <strain evidence="1 2">WH 0402</strain>
    </source>
</reference>
<dbReference type="EMBL" id="CAQN01000971">
    <property type="protein sequence ID" value="CCQ69419.1"/>
    <property type="molecule type" value="Genomic_DNA"/>
</dbReference>
<evidence type="ECO:0000313" key="2">
    <source>
        <dbReference type="Proteomes" id="UP000018130"/>
    </source>
</evidence>
<organism evidence="1 2">
    <name type="scientific">Crocosphaera watsonii WH 0402</name>
    <dbReference type="NCBI Taxonomy" id="1284629"/>
    <lineage>
        <taxon>Bacteria</taxon>
        <taxon>Bacillati</taxon>
        <taxon>Cyanobacteriota</taxon>
        <taxon>Cyanophyceae</taxon>
        <taxon>Oscillatoriophycideae</taxon>
        <taxon>Chroococcales</taxon>
        <taxon>Aphanothecaceae</taxon>
        <taxon>Crocosphaera</taxon>
    </lineage>
</organism>
<name>T2JWH5_CROWT</name>